<dbReference type="Pfam" id="PF02574">
    <property type="entry name" value="S-methyl_trans"/>
    <property type="match status" value="1"/>
</dbReference>
<evidence type="ECO:0000313" key="8">
    <source>
        <dbReference type="Proteomes" id="UP000019384"/>
    </source>
</evidence>
<evidence type="ECO:0000313" key="7">
    <source>
        <dbReference type="EMBL" id="CDK29174.1"/>
    </source>
</evidence>
<gene>
    <name evidence="7" type="ORF">KUCA_T00005161001</name>
</gene>
<comment type="cofactor">
    <cofactor evidence="5">
        <name>Zn(2+)</name>
        <dbReference type="ChEBI" id="CHEBI:29105"/>
    </cofactor>
</comment>
<dbReference type="PANTHER" id="PTHR46015">
    <property type="entry name" value="ZGC:172121"/>
    <property type="match status" value="1"/>
</dbReference>
<keyword evidence="8" id="KW-1185">Reference proteome</keyword>
<dbReference type="GO" id="GO:0009086">
    <property type="term" value="P:methionine biosynthetic process"/>
    <property type="evidence" value="ECO:0007669"/>
    <property type="project" value="TreeGrafter"/>
</dbReference>
<feature type="binding site" evidence="5">
    <location>
        <position position="249"/>
    </location>
    <ligand>
        <name>Zn(2+)</name>
        <dbReference type="ChEBI" id="CHEBI:29105"/>
    </ligand>
</feature>
<dbReference type="HOGENOM" id="CLU_004914_3_2_1"/>
<dbReference type="PANTHER" id="PTHR46015:SF1">
    <property type="entry name" value="HOMOCYSTEINE S-METHYLTRANSFERASE-LIKE ISOFORM 1"/>
    <property type="match status" value="1"/>
</dbReference>
<dbReference type="GO" id="GO:0008898">
    <property type="term" value="F:S-adenosylmethionine-homocysteine S-methyltransferase activity"/>
    <property type="evidence" value="ECO:0007669"/>
    <property type="project" value="TreeGrafter"/>
</dbReference>
<dbReference type="AlphaFoldDB" id="W6MR10"/>
<dbReference type="GeneID" id="34522551"/>
<dbReference type="InterPro" id="IPR003726">
    <property type="entry name" value="HCY_dom"/>
</dbReference>
<dbReference type="Proteomes" id="UP000019384">
    <property type="component" value="Unassembled WGS sequence"/>
</dbReference>
<accession>W6MR10</accession>
<name>W6MR10_9ASCO</name>
<proteinExistence type="predicted"/>
<dbReference type="OrthoDB" id="261426at2759"/>
<keyword evidence="4 5" id="KW-0862">Zinc</keyword>
<keyword evidence="3 5" id="KW-0479">Metal-binding</keyword>
<keyword evidence="1 5" id="KW-0489">Methyltransferase</keyword>
<dbReference type="Gene3D" id="3.20.20.330">
    <property type="entry name" value="Homocysteine-binding-like domain"/>
    <property type="match status" value="1"/>
</dbReference>
<feature type="domain" description="Hcy-binding" evidence="6">
    <location>
        <begin position="7"/>
        <end position="339"/>
    </location>
</feature>
<dbReference type="NCBIfam" id="NF007020">
    <property type="entry name" value="PRK09485.1"/>
    <property type="match status" value="1"/>
</dbReference>
<dbReference type="PROSITE" id="PS50970">
    <property type="entry name" value="HCY"/>
    <property type="match status" value="1"/>
</dbReference>
<evidence type="ECO:0000256" key="5">
    <source>
        <dbReference type="PROSITE-ProRule" id="PRU00333"/>
    </source>
</evidence>
<dbReference type="SUPFAM" id="SSF82282">
    <property type="entry name" value="Homocysteine S-methyltransferase"/>
    <property type="match status" value="1"/>
</dbReference>
<dbReference type="GO" id="GO:0033528">
    <property type="term" value="P:S-methylmethionine cycle"/>
    <property type="evidence" value="ECO:0007669"/>
    <property type="project" value="TreeGrafter"/>
</dbReference>
<dbReference type="GO" id="GO:0046872">
    <property type="term" value="F:metal ion binding"/>
    <property type="evidence" value="ECO:0007669"/>
    <property type="project" value="UniProtKB-KW"/>
</dbReference>
<sequence>MRNSVNIKDLLDRIAPSPLILDGAMGTELELRGAKVANKLWGGICYFDSPQMVEDIHLEYLESGADILITNSYQLSTWAMLESGNTKTQEECIEVFKGTIKLAKNAKDRFLSKTKVGNRPIEPLISGSVGPYGAYLANGAEFTGEYGTVSEQRIRDYHYDRLKVQLESADLDLVAMETIPHLPEIKILVAQFDEMVKELKIEGASYFLSLSVRDSSHLADGTDLAEVVEFLDSSEHLWADYLVAFGVNCCDLMVADEALEYIKASIAKSKHLKNMSLIAYPNSGEIYDGITKLWTQGETVKSGKSLSLFAQAWVKHGARFIGGCCRTRPEDIKKTYEVVSKLYR</sequence>
<protein>
    <recommendedName>
        <fullName evidence="6">Hcy-binding domain-containing protein</fullName>
    </recommendedName>
</protein>
<evidence type="ECO:0000256" key="3">
    <source>
        <dbReference type="ARBA" id="ARBA00022723"/>
    </source>
</evidence>
<dbReference type="EMBL" id="HG793130">
    <property type="protein sequence ID" value="CDK29174.1"/>
    <property type="molecule type" value="Genomic_DNA"/>
</dbReference>
<evidence type="ECO:0000256" key="2">
    <source>
        <dbReference type="ARBA" id="ARBA00022679"/>
    </source>
</evidence>
<evidence type="ECO:0000259" key="6">
    <source>
        <dbReference type="PROSITE" id="PS50970"/>
    </source>
</evidence>
<evidence type="ECO:0000256" key="4">
    <source>
        <dbReference type="ARBA" id="ARBA00022833"/>
    </source>
</evidence>
<dbReference type="GO" id="GO:0032259">
    <property type="term" value="P:methylation"/>
    <property type="evidence" value="ECO:0007669"/>
    <property type="project" value="UniProtKB-KW"/>
</dbReference>
<dbReference type="STRING" id="1382522.W6MR10"/>
<feature type="binding site" evidence="5">
    <location>
        <position position="325"/>
    </location>
    <ligand>
        <name>Zn(2+)</name>
        <dbReference type="ChEBI" id="CHEBI:29105"/>
    </ligand>
</feature>
<dbReference type="InterPro" id="IPR051486">
    <property type="entry name" value="Hcy_S-methyltransferase"/>
</dbReference>
<dbReference type="RefSeq" id="XP_022461163.1">
    <property type="nucleotide sequence ID" value="XM_022606319.1"/>
</dbReference>
<reference evidence="7" key="2">
    <citation type="submission" date="2014-02" db="EMBL/GenBank/DDBJ databases">
        <title>Complete DNA sequence of /Kuraishia capsulata/ illustrates novel genomic features among budding yeasts (/Saccharomycotina/).</title>
        <authorList>
            <person name="Morales L."/>
            <person name="Noel B."/>
            <person name="Porcel B."/>
            <person name="Marcet-Houben M."/>
            <person name="Hullo M-F."/>
            <person name="Sacerdot C."/>
            <person name="Tekaia F."/>
            <person name="Leh-Louis V."/>
            <person name="Despons L."/>
            <person name="Khanna V."/>
            <person name="Aury J-M."/>
            <person name="Barbe V."/>
            <person name="Couloux A."/>
            <person name="Labadie K."/>
            <person name="Pelletier E."/>
            <person name="Souciet J-L."/>
            <person name="Boekhout T."/>
            <person name="Gabaldon T."/>
            <person name="Wincker P."/>
            <person name="Dujon B."/>
        </authorList>
    </citation>
    <scope>NUCLEOTIDE SEQUENCE</scope>
    <source>
        <strain evidence="7">CBS 1993</strain>
    </source>
</reference>
<reference evidence="7" key="1">
    <citation type="submission" date="2013-12" db="EMBL/GenBank/DDBJ databases">
        <authorList>
            <person name="Genoscope - CEA"/>
        </authorList>
    </citation>
    <scope>NUCLEOTIDE SEQUENCE</scope>
    <source>
        <strain evidence="7">CBS 1993</strain>
    </source>
</reference>
<organism evidence="7 8">
    <name type="scientific">Kuraishia capsulata CBS 1993</name>
    <dbReference type="NCBI Taxonomy" id="1382522"/>
    <lineage>
        <taxon>Eukaryota</taxon>
        <taxon>Fungi</taxon>
        <taxon>Dikarya</taxon>
        <taxon>Ascomycota</taxon>
        <taxon>Saccharomycotina</taxon>
        <taxon>Pichiomycetes</taxon>
        <taxon>Pichiales</taxon>
        <taxon>Pichiaceae</taxon>
        <taxon>Kuraishia</taxon>
    </lineage>
</organism>
<keyword evidence="2 5" id="KW-0808">Transferase</keyword>
<dbReference type="InterPro" id="IPR036589">
    <property type="entry name" value="HCY_dom_sf"/>
</dbReference>
<feature type="binding site" evidence="5">
    <location>
        <position position="324"/>
    </location>
    <ligand>
        <name>Zn(2+)</name>
        <dbReference type="ChEBI" id="CHEBI:29105"/>
    </ligand>
</feature>
<evidence type="ECO:0000256" key="1">
    <source>
        <dbReference type="ARBA" id="ARBA00022603"/>
    </source>
</evidence>